<comment type="caution">
    <text evidence="7">The sequence shown here is derived from an EMBL/GenBank/DDBJ whole genome shotgun (WGS) entry which is preliminary data.</text>
</comment>
<accession>A0ABN3RIJ5</accession>
<dbReference type="PRINTS" id="PR00502">
    <property type="entry name" value="NUDIXFAMILY"/>
</dbReference>
<dbReference type="InterPro" id="IPR020476">
    <property type="entry name" value="Nudix_hydrolase"/>
</dbReference>
<dbReference type="InterPro" id="IPR015797">
    <property type="entry name" value="NUDIX_hydrolase-like_dom_sf"/>
</dbReference>
<dbReference type="PANTHER" id="PTHR43046:SF14">
    <property type="entry name" value="MUTT_NUDIX FAMILY PROTEIN"/>
    <property type="match status" value="1"/>
</dbReference>
<keyword evidence="3 4" id="KW-0378">Hydrolase</keyword>
<evidence type="ECO:0000256" key="2">
    <source>
        <dbReference type="ARBA" id="ARBA00005582"/>
    </source>
</evidence>
<comment type="similarity">
    <text evidence="2 4">Belongs to the Nudix hydrolase family.</text>
</comment>
<gene>
    <name evidence="7" type="ORF">GCM10009864_17360</name>
</gene>
<feature type="compositionally biased region" description="Gly residues" evidence="5">
    <location>
        <begin position="1"/>
        <end position="15"/>
    </location>
</feature>
<comment type="cofactor">
    <cofactor evidence="1">
        <name>Mg(2+)</name>
        <dbReference type="ChEBI" id="CHEBI:18420"/>
    </cofactor>
</comment>
<evidence type="ECO:0000313" key="8">
    <source>
        <dbReference type="Proteomes" id="UP001500994"/>
    </source>
</evidence>
<dbReference type="PANTHER" id="PTHR43046">
    <property type="entry name" value="GDP-MANNOSE MANNOSYL HYDROLASE"/>
    <property type="match status" value="1"/>
</dbReference>
<dbReference type="CDD" id="cd04678">
    <property type="entry name" value="NUDIX_MTH2_Nudt15"/>
    <property type="match status" value="1"/>
</dbReference>
<evidence type="ECO:0000256" key="5">
    <source>
        <dbReference type="SAM" id="MobiDB-lite"/>
    </source>
</evidence>
<evidence type="ECO:0000313" key="7">
    <source>
        <dbReference type="EMBL" id="GAA2653135.1"/>
    </source>
</evidence>
<dbReference type="Proteomes" id="UP001500994">
    <property type="component" value="Unassembled WGS sequence"/>
</dbReference>
<dbReference type="RefSeq" id="WP_344574428.1">
    <property type="nucleotide sequence ID" value="NZ_BAAARK010000004.1"/>
</dbReference>
<dbReference type="Pfam" id="PF00293">
    <property type="entry name" value="NUDIX"/>
    <property type="match status" value="1"/>
</dbReference>
<feature type="domain" description="Nudix hydrolase" evidence="6">
    <location>
        <begin position="29"/>
        <end position="157"/>
    </location>
</feature>
<name>A0ABN3RIJ5_9ACTN</name>
<evidence type="ECO:0000256" key="1">
    <source>
        <dbReference type="ARBA" id="ARBA00001946"/>
    </source>
</evidence>
<dbReference type="InterPro" id="IPR020084">
    <property type="entry name" value="NUDIX_hydrolase_CS"/>
</dbReference>
<evidence type="ECO:0000256" key="4">
    <source>
        <dbReference type="RuleBase" id="RU003476"/>
    </source>
</evidence>
<reference evidence="7 8" key="1">
    <citation type="journal article" date="2019" name="Int. J. Syst. Evol. Microbiol.">
        <title>The Global Catalogue of Microorganisms (GCM) 10K type strain sequencing project: providing services to taxonomists for standard genome sequencing and annotation.</title>
        <authorList>
            <consortium name="The Broad Institute Genomics Platform"/>
            <consortium name="The Broad Institute Genome Sequencing Center for Infectious Disease"/>
            <person name="Wu L."/>
            <person name="Ma J."/>
        </authorList>
    </citation>
    <scope>NUCLEOTIDE SEQUENCE [LARGE SCALE GENOMIC DNA]</scope>
    <source>
        <strain evidence="7 8">JCM 16374</strain>
    </source>
</reference>
<dbReference type="InterPro" id="IPR000086">
    <property type="entry name" value="NUDIX_hydrolase_dom"/>
</dbReference>
<keyword evidence="8" id="KW-1185">Reference proteome</keyword>
<evidence type="ECO:0000256" key="3">
    <source>
        <dbReference type="ARBA" id="ARBA00022801"/>
    </source>
</evidence>
<evidence type="ECO:0000259" key="6">
    <source>
        <dbReference type="PROSITE" id="PS51462"/>
    </source>
</evidence>
<proteinExistence type="inferred from homology"/>
<dbReference type="Gene3D" id="3.90.79.10">
    <property type="entry name" value="Nucleoside Triphosphate Pyrophosphohydrolase"/>
    <property type="match status" value="1"/>
</dbReference>
<dbReference type="PROSITE" id="PS00893">
    <property type="entry name" value="NUDIX_BOX"/>
    <property type="match status" value="1"/>
</dbReference>
<organism evidence="7 8">
    <name type="scientific">Streptomyces lunalinharesii</name>
    <dbReference type="NCBI Taxonomy" id="333384"/>
    <lineage>
        <taxon>Bacteria</taxon>
        <taxon>Bacillati</taxon>
        <taxon>Actinomycetota</taxon>
        <taxon>Actinomycetes</taxon>
        <taxon>Kitasatosporales</taxon>
        <taxon>Streptomycetaceae</taxon>
        <taxon>Streptomyces</taxon>
    </lineage>
</organism>
<sequence>MGSTTGTGTGAGTGAGAVTSRQRGDRPPQAHAAFGVGVIVLDADGRVLLGLHRAGTWELPGGKVDPGEGVRSAAARELQEETGLHTDPDEVRIFAMLHDDVDGLNRITMASLVTRYDGTPHAAEPQHVSRWEWHSPTALPGPLFTPSAQILTVWRPELAIAAPPAHRLDVMCVGTT</sequence>
<feature type="region of interest" description="Disordered" evidence="5">
    <location>
        <begin position="1"/>
        <end position="29"/>
    </location>
</feature>
<dbReference type="PROSITE" id="PS51462">
    <property type="entry name" value="NUDIX"/>
    <property type="match status" value="1"/>
</dbReference>
<dbReference type="SUPFAM" id="SSF55811">
    <property type="entry name" value="Nudix"/>
    <property type="match status" value="1"/>
</dbReference>
<protein>
    <recommendedName>
        <fullName evidence="6">Nudix hydrolase domain-containing protein</fullName>
    </recommendedName>
</protein>
<dbReference type="EMBL" id="BAAARK010000004">
    <property type="protein sequence ID" value="GAA2653135.1"/>
    <property type="molecule type" value="Genomic_DNA"/>
</dbReference>